<dbReference type="Pfam" id="PF00512">
    <property type="entry name" value="HisKA"/>
    <property type="match status" value="1"/>
</dbReference>
<sequence>MTACAEPPGAAIQISALIFAVLLIDENLSVREANPAAETMFGISAARLSGRPLFELCHSDDARILESLRQAEGQFIARGADLRCAGRDLFVNLTASPLTSHPGWRVITLSEIGSGQGVGESTIAGHGAPSILAHEIKNPLSAIRGASQLLARRSEPRNVPLAHLIEAEVDRIAGLVDRMQQLGQQSVEPLGPVNLHEAVRSAMATMRAGRPEGPELKEEFDPSLPLVLAHRAVLEQVLINLLANACDAASAVVDPMVQVRTRFVSDLVIKTVTSGRSIRLPIEITVTDNGSGVPAELRDHVFRPFTTSKPGGQGLGLALARKLVTDMGGRVAYHRDDAAGLTHFRINLAAAGAAAK</sequence>
<dbReference type="SUPFAM" id="SSF55874">
    <property type="entry name" value="ATPase domain of HSP90 chaperone/DNA topoisomerase II/histidine kinase"/>
    <property type="match status" value="1"/>
</dbReference>
<dbReference type="PANTHER" id="PTHR43065">
    <property type="entry name" value="SENSOR HISTIDINE KINASE"/>
    <property type="match status" value="1"/>
</dbReference>
<dbReference type="InterPro" id="IPR003594">
    <property type="entry name" value="HATPase_dom"/>
</dbReference>
<evidence type="ECO:0000256" key="8">
    <source>
        <dbReference type="ARBA" id="ARBA00023012"/>
    </source>
</evidence>
<evidence type="ECO:0000259" key="10">
    <source>
        <dbReference type="PROSITE" id="PS50112"/>
    </source>
</evidence>
<dbReference type="PROSITE" id="PS50109">
    <property type="entry name" value="HIS_KIN"/>
    <property type="match status" value="1"/>
</dbReference>
<evidence type="ECO:0000259" key="9">
    <source>
        <dbReference type="PROSITE" id="PS50109"/>
    </source>
</evidence>
<keyword evidence="6" id="KW-0418">Kinase</keyword>
<evidence type="ECO:0000256" key="6">
    <source>
        <dbReference type="ARBA" id="ARBA00022777"/>
    </source>
</evidence>
<dbReference type="PRINTS" id="PR00344">
    <property type="entry name" value="BCTRLSENSOR"/>
</dbReference>
<dbReference type="Pfam" id="PF02518">
    <property type="entry name" value="HATPase_c"/>
    <property type="match status" value="1"/>
</dbReference>
<dbReference type="SMART" id="SM00388">
    <property type="entry name" value="HisKA"/>
    <property type="match status" value="1"/>
</dbReference>
<dbReference type="PANTHER" id="PTHR43065:SF10">
    <property type="entry name" value="PEROXIDE STRESS-ACTIVATED HISTIDINE KINASE MAK3"/>
    <property type="match status" value="1"/>
</dbReference>
<evidence type="ECO:0000313" key="12">
    <source>
        <dbReference type="Proteomes" id="UP001065265"/>
    </source>
</evidence>
<dbReference type="Gene3D" id="3.30.450.20">
    <property type="entry name" value="PAS domain"/>
    <property type="match status" value="1"/>
</dbReference>
<dbReference type="InterPro" id="IPR003661">
    <property type="entry name" value="HisK_dim/P_dom"/>
</dbReference>
<organism evidence="11 12">
    <name type="scientific">Qipengyuania spongiae</name>
    <dbReference type="NCBI Taxonomy" id="2909673"/>
    <lineage>
        <taxon>Bacteria</taxon>
        <taxon>Pseudomonadati</taxon>
        <taxon>Pseudomonadota</taxon>
        <taxon>Alphaproteobacteria</taxon>
        <taxon>Sphingomonadales</taxon>
        <taxon>Erythrobacteraceae</taxon>
        <taxon>Qipengyuania</taxon>
    </lineage>
</organism>
<keyword evidence="4" id="KW-0808">Transferase</keyword>
<dbReference type="InterPro" id="IPR036890">
    <property type="entry name" value="HATPase_C_sf"/>
</dbReference>
<evidence type="ECO:0000256" key="1">
    <source>
        <dbReference type="ARBA" id="ARBA00000085"/>
    </source>
</evidence>
<dbReference type="SMART" id="SM00091">
    <property type="entry name" value="PAS"/>
    <property type="match status" value="1"/>
</dbReference>
<feature type="domain" description="PAS" evidence="10">
    <location>
        <begin position="14"/>
        <end position="61"/>
    </location>
</feature>
<evidence type="ECO:0000256" key="2">
    <source>
        <dbReference type="ARBA" id="ARBA00012438"/>
    </source>
</evidence>
<dbReference type="CDD" id="cd00130">
    <property type="entry name" value="PAS"/>
    <property type="match status" value="1"/>
</dbReference>
<dbReference type="InterPro" id="IPR000014">
    <property type="entry name" value="PAS"/>
</dbReference>
<evidence type="ECO:0000256" key="4">
    <source>
        <dbReference type="ARBA" id="ARBA00022679"/>
    </source>
</evidence>
<dbReference type="InterPro" id="IPR005467">
    <property type="entry name" value="His_kinase_dom"/>
</dbReference>
<keyword evidence="5" id="KW-0547">Nucleotide-binding</keyword>
<dbReference type="Gene3D" id="1.10.287.130">
    <property type="match status" value="1"/>
</dbReference>
<dbReference type="Proteomes" id="UP001065265">
    <property type="component" value="Chromosome"/>
</dbReference>
<dbReference type="InterPro" id="IPR036097">
    <property type="entry name" value="HisK_dim/P_sf"/>
</dbReference>
<keyword evidence="7 11" id="KW-0067">ATP-binding</keyword>
<dbReference type="EC" id="2.7.13.3" evidence="2"/>
<dbReference type="SMART" id="SM00387">
    <property type="entry name" value="HATPase_c"/>
    <property type="match status" value="1"/>
</dbReference>
<reference evidence="11" key="1">
    <citation type="submission" date="2022-02" db="EMBL/GenBank/DDBJ databases">
        <title>Qipengyuania spongiae sp. nov., isolated from marine sponge.</title>
        <authorList>
            <person name="Li Z."/>
            <person name="Zhang M."/>
        </authorList>
    </citation>
    <scope>NUCLEOTIDE SEQUENCE</scope>
    <source>
        <strain evidence="11">PHS-Z21</strain>
    </source>
</reference>
<evidence type="ECO:0000256" key="5">
    <source>
        <dbReference type="ARBA" id="ARBA00022741"/>
    </source>
</evidence>
<evidence type="ECO:0000256" key="7">
    <source>
        <dbReference type="ARBA" id="ARBA00022840"/>
    </source>
</evidence>
<dbReference type="Gene3D" id="3.30.565.10">
    <property type="entry name" value="Histidine kinase-like ATPase, C-terminal domain"/>
    <property type="match status" value="1"/>
</dbReference>
<accession>A0ABY5SX42</accession>
<dbReference type="RefSeq" id="WP_265558072.1">
    <property type="nucleotide sequence ID" value="NZ_CP092471.1"/>
</dbReference>
<name>A0ABY5SX42_9SPHN</name>
<evidence type="ECO:0000313" key="11">
    <source>
        <dbReference type="EMBL" id="UVI38890.1"/>
    </source>
</evidence>
<dbReference type="CDD" id="cd00082">
    <property type="entry name" value="HisKA"/>
    <property type="match status" value="1"/>
</dbReference>
<protein>
    <recommendedName>
        <fullName evidence="2">histidine kinase</fullName>
        <ecNumber evidence="2">2.7.13.3</ecNumber>
    </recommendedName>
</protein>
<proteinExistence type="predicted"/>
<dbReference type="SUPFAM" id="SSF47384">
    <property type="entry name" value="Homodimeric domain of signal transducing histidine kinase"/>
    <property type="match status" value="1"/>
</dbReference>
<dbReference type="InterPro" id="IPR004358">
    <property type="entry name" value="Sig_transdc_His_kin-like_C"/>
</dbReference>
<dbReference type="InterPro" id="IPR013767">
    <property type="entry name" value="PAS_fold"/>
</dbReference>
<keyword evidence="12" id="KW-1185">Reference proteome</keyword>
<dbReference type="PROSITE" id="PS50112">
    <property type="entry name" value="PAS"/>
    <property type="match status" value="1"/>
</dbReference>
<gene>
    <name evidence="11" type="ORF">L1F33_11665</name>
</gene>
<dbReference type="NCBIfam" id="TIGR00229">
    <property type="entry name" value="sensory_box"/>
    <property type="match status" value="1"/>
</dbReference>
<keyword evidence="3" id="KW-0597">Phosphoprotein</keyword>
<dbReference type="InterPro" id="IPR035965">
    <property type="entry name" value="PAS-like_dom_sf"/>
</dbReference>
<comment type="catalytic activity">
    <reaction evidence="1">
        <text>ATP + protein L-histidine = ADP + protein N-phospho-L-histidine.</text>
        <dbReference type="EC" id="2.7.13.3"/>
    </reaction>
</comment>
<evidence type="ECO:0000256" key="3">
    <source>
        <dbReference type="ARBA" id="ARBA00022553"/>
    </source>
</evidence>
<dbReference type="SUPFAM" id="SSF55785">
    <property type="entry name" value="PYP-like sensor domain (PAS domain)"/>
    <property type="match status" value="1"/>
</dbReference>
<keyword evidence="8" id="KW-0902">Two-component regulatory system</keyword>
<dbReference type="EMBL" id="CP092471">
    <property type="protein sequence ID" value="UVI38890.1"/>
    <property type="molecule type" value="Genomic_DNA"/>
</dbReference>
<dbReference type="Pfam" id="PF00989">
    <property type="entry name" value="PAS"/>
    <property type="match status" value="1"/>
</dbReference>
<feature type="domain" description="Histidine kinase" evidence="9">
    <location>
        <begin position="131"/>
        <end position="352"/>
    </location>
</feature>
<dbReference type="GO" id="GO:0005524">
    <property type="term" value="F:ATP binding"/>
    <property type="evidence" value="ECO:0007669"/>
    <property type="project" value="UniProtKB-KW"/>
</dbReference>